<dbReference type="AlphaFoldDB" id="A0A2A4G0L0"/>
<comment type="caution">
    <text evidence="1">The sequence shown here is derived from an EMBL/GenBank/DDBJ whole genome shotgun (WGS) entry which is preliminary data.</text>
</comment>
<evidence type="ECO:0000313" key="1">
    <source>
        <dbReference type="EMBL" id="PCE62529.1"/>
    </source>
</evidence>
<name>A0A2A4G0L0_9FLAO</name>
<proteinExistence type="predicted"/>
<sequence>MDFLKEYNKHQSYLKEHINLQSERQKKEIVVALIHFCFILPSFKGLVKEHIGREVQLDRFLDDFEAQNLDEYTVASAKALGDEDPYADDFKEWDPLDLLVLNMFDYLLIEDRTQCVLRILNGVIELLDYYHQFSDRPQYWSHLLQTELLRQKEILKSEKVRYDLYTKVYSSEMFQIG</sequence>
<protein>
    <submittedName>
        <fullName evidence="1">Uncharacterized protein</fullName>
    </submittedName>
</protein>
<dbReference type="Proteomes" id="UP000219559">
    <property type="component" value="Unassembled WGS sequence"/>
</dbReference>
<gene>
    <name evidence="1" type="ORF">B7P33_17995</name>
</gene>
<organism evidence="1 2">
    <name type="scientific">Sediminicola luteus</name>
    <dbReference type="NCBI Taxonomy" id="319238"/>
    <lineage>
        <taxon>Bacteria</taxon>
        <taxon>Pseudomonadati</taxon>
        <taxon>Bacteroidota</taxon>
        <taxon>Flavobacteriia</taxon>
        <taxon>Flavobacteriales</taxon>
        <taxon>Flavobacteriaceae</taxon>
        <taxon>Sediminicola</taxon>
    </lineage>
</organism>
<reference evidence="1 2" key="1">
    <citation type="submission" date="2017-04" db="EMBL/GenBank/DDBJ databases">
        <title>A new member of the family Flavobacteriaceae isolated from ascidians.</title>
        <authorList>
            <person name="Chen L."/>
        </authorList>
    </citation>
    <scope>NUCLEOTIDE SEQUENCE [LARGE SCALE GENOMIC DNA]</scope>
    <source>
        <strain evidence="1 2">HQA918</strain>
    </source>
</reference>
<dbReference type="OrthoDB" id="711175at2"/>
<dbReference type="EMBL" id="NBWU01000008">
    <property type="protein sequence ID" value="PCE62529.1"/>
    <property type="molecule type" value="Genomic_DNA"/>
</dbReference>
<evidence type="ECO:0000313" key="2">
    <source>
        <dbReference type="Proteomes" id="UP000219559"/>
    </source>
</evidence>
<keyword evidence="2" id="KW-1185">Reference proteome</keyword>
<dbReference type="RefSeq" id="WP_097443616.1">
    <property type="nucleotide sequence ID" value="NZ_NBWU01000008.1"/>
</dbReference>
<accession>A0A2A4G0L0</accession>